<dbReference type="EMBL" id="HBKN01004285">
    <property type="protein sequence ID" value="CAE2255000.1"/>
    <property type="molecule type" value="Transcribed_RNA"/>
</dbReference>
<feature type="domain" description="PDZ" evidence="2">
    <location>
        <begin position="1"/>
        <end position="76"/>
    </location>
</feature>
<reference evidence="3" key="1">
    <citation type="submission" date="2021-01" db="EMBL/GenBank/DDBJ databases">
        <authorList>
            <person name="Corre E."/>
            <person name="Pelletier E."/>
            <person name="Niang G."/>
            <person name="Scheremetjew M."/>
            <person name="Finn R."/>
            <person name="Kale V."/>
            <person name="Holt S."/>
            <person name="Cochrane G."/>
            <person name="Meng A."/>
            <person name="Brown T."/>
            <person name="Cohen L."/>
        </authorList>
    </citation>
    <scope>NUCLEOTIDE SEQUENCE</scope>
    <source>
        <strain evidence="3">CCMP 2712</strain>
    </source>
</reference>
<accession>A0A7S4J7Q9</accession>
<feature type="coiled-coil region" evidence="1">
    <location>
        <begin position="121"/>
        <end position="249"/>
    </location>
</feature>
<evidence type="ECO:0000259" key="2">
    <source>
        <dbReference type="PROSITE" id="PS50106"/>
    </source>
</evidence>
<evidence type="ECO:0000313" key="3">
    <source>
        <dbReference type="EMBL" id="CAE2255000.1"/>
    </source>
</evidence>
<name>A0A7S4J7Q9_GUITH</name>
<proteinExistence type="predicted"/>
<dbReference type="InterPro" id="IPR036034">
    <property type="entry name" value="PDZ_sf"/>
</dbReference>
<dbReference type="SMART" id="SM00228">
    <property type="entry name" value="PDZ"/>
    <property type="match status" value="1"/>
</dbReference>
<dbReference type="AlphaFoldDB" id="A0A7S4J7Q9"/>
<evidence type="ECO:0000256" key="1">
    <source>
        <dbReference type="SAM" id="Coils"/>
    </source>
</evidence>
<dbReference type="InterPro" id="IPR001478">
    <property type="entry name" value="PDZ"/>
</dbReference>
<dbReference type="PROSITE" id="PS50106">
    <property type="entry name" value="PDZ"/>
    <property type="match status" value="1"/>
</dbReference>
<dbReference type="Pfam" id="PF17820">
    <property type="entry name" value="PDZ_6"/>
    <property type="match status" value="1"/>
</dbReference>
<gene>
    <name evidence="3" type="ORF">GTHE00462_LOCUS3583</name>
</gene>
<protein>
    <recommendedName>
        <fullName evidence="2">PDZ domain-containing protein</fullName>
    </recommendedName>
</protein>
<sequence length="338" mass="39381">MQAGIGIYFKHRGNGNYFVADILPGSSAAQASLIRINDELLQIDDYTISPNTTLEDIRTRILGNPDTTVRLVFRRQDQERNDYEGGNGDLYFYNVELVRKLDRKQMGDEMDPQDSEVAARVRMYEEEIIRLRRELLILQQKTEENPRSKALEAELKSKVEDMRRYEQMLLQSQEHTRIAEEEGKDVLDKLTRLQQDNERLQAREKERGRALEELQQKNSSQMSILTSSRLQLEQAVANERQKRASLEKDLGFIYQEIQRRQAELSKRRESKARLLDDLRRGHQSLQEVHKVQEDQVASLAEVMSSLDKINLAITTKIDSFINSSSVRRYEVSSREAYT</sequence>
<dbReference type="SUPFAM" id="SSF50156">
    <property type="entry name" value="PDZ domain-like"/>
    <property type="match status" value="1"/>
</dbReference>
<keyword evidence="1" id="KW-0175">Coiled coil</keyword>
<organism evidence="3">
    <name type="scientific">Guillardia theta</name>
    <name type="common">Cryptophyte</name>
    <name type="synonym">Cryptomonas phi</name>
    <dbReference type="NCBI Taxonomy" id="55529"/>
    <lineage>
        <taxon>Eukaryota</taxon>
        <taxon>Cryptophyceae</taxon>
        <taxon>Pyrenomonadales</taxon>
        <taxon>Geminigeraceae</taxon>
        <taxon>Guillardia</taxon>
    </lineage>
</organism>
<dbReference type="Gene3D" id="2.30.42.10">
    <property type="match status" value="1"/>
</dbReference>
<dbReference type="InterPro" id="IPR041489">
    <property type="entry name" value="PDZ_6"/>
</dbReference>